<reference evidence="2 3" key="1">
    <citation type="submission" date="2019-01" db="EMBL/GenBank/DDBJ databases">
        <title>Genome sequencing of strain FW100M-2.</title>
        <authorList>
            <person name="Heo J."/>
            <person name="Kim S.-J."/>
            <person name="Kim J.-S."/>
            <person name="Hong S.-B."/>
            <person name="Kwon S.-W."/>
        </authorList>
    </citation>
    <scope>NUCLEOTIDE SEQUENCE [LARGE SCALE GENOMIC DNA]</scope>
    <source>
        <strain evidence="2 3">FW100M-2</strain>
    </source>
</reference>
<dbReference type="InterPro" id="IPR011664">
    <property type="entry name" value="Abi_system_AbiD/AbiF-like"/>
</dbReference>
<dbReference type="EMBL" id="CP035492">
    <property type="protein sequence ID" value="QAY66950.1"/>
    <property type="molecule type" value="Genomic_DNA"/>
</dbReference>
<keyword evidence="1" id="KW-0472">Membrane</keyword>
<accession>A0A4P6EUM1</accession>
<dbReference type="Pfam" id="PF07751">
    <property type="entry name" value="Abi_2"/>
    <property type="match status" value="1"/>
</dbReference>
<name>A0A4P6EUM1_9BACL</name>
<evidence type="ECO:0000313" key="3">
    <source>
        <dbReference type="Proteomes" id="UP000293568"/>
    </source>
</evidence>
<proteinExistence type="predicted"/>
<protein>
    <recommendedName>
        <fullName evidence="4">Abi family protein</fullName>
    </recommendedName>
</protein>
<dbReference type="OrthoDB" id="5363652at2"/>
<sequence>MSNDSIYPQVKPPLPYEEQLQLLKSRGLIVNDEIAALNILKRISYYRLTAYTLTFKQQDIFTSGTTFETIYRHYEFDSKLRNIVMEIIEHVDKFRPADRNFELQNRTLFAIIFNMKYLILFVYWDLLKIGTHC</sequence>
<gene>
    <name evidence="2" type="ORF">ET464_11640</name>
</gene>
<evidence type="ECO:0000256" key="1">
    <source>
        <dbReference type="SAM" id="Phobius"/>
    </source>
</evidence>
<dbReference type="RefSeq" id="WP_129441063.1">
    <property type="nucleotide sequence ID" value="NZ_CP035492.1"/>
</dbReference>
<keyword evidence="3" id="KW-1185">Reference proteome</keyword>
<evidence type="ECO:0000313" key="2">
    <source>
        <dbReference type="EMBL" id="QAY66950.1"/>
    </source>
</evidence>
<organism evidence="2 3">
    <name type="scientific">Paenibacillus protaetiae</name>
    <dbReference type="NCBI Taxonomy" id="2509456"/>
    <lineage>
        <taxon>Bacteria</taxon>
        <taxon>Bacillati</taxon>
        <taxon>Bacillota</taxon>
        <taxon>Bacilli</taxon>
        <taxon>Bacillales</taxon>
        <taxon>Paenibacillaceae</taxon>
        <taxon>Paenibacillus</taxon>
    </lineage>
</organism>
<dbReference type="Proteomes" id="UP000293568">
    <property type="component" value="Chromosome"/>
</dbReference>
<keyword evidence="1" id="KW-0812">Transmembrane</keyword>
<dbReference type="KEGG" id="pprt:ET464_11640"/>
<keyword evidence="1" id="KW-1133">Transmembrane helix</keyword>
<dbReference type="AlphaFoldDB" id="A0A4P6EUM1"/>
<evidence type="ECO:0008006" key="4">
    <source>
        <dbReference type="Google" id="ProtNLM"/>
    </source>
</evidence>
<feature type="transmembrane region" description="Helical" evidence="1">
    <location>
        <begin position="107"/>
        <end position="124"/>
    </location>
</feature>